<keyword evidence="1" id="KW-0472">Membrane</keyword>
<dbReference type="Pfam" id="PF01683">
    <property type="entry name" value="EB"/>
    <property type="match status" value="1"/>
</dbReference>
<dbReference type="InterPro" id="IPR006149">
    <property type="entry name" value="EB_dom"/>
</dbReference>
<dbReference type="AlphaFoldDB" id="A0AAV4QKJ0"/>
<keyword evidence="4" id="KW-1185">Reference proteome</keyword>
<sequence>MNTSHEVLKVFSKAEGFNWIPVFQFSEPLEATGASNEGGSTLENINCTTEANCTSRINGSICLENVCKCPETAPIFVDATARFSTSFCLPSFNLTEKNCTFSQQCNYDNGACLKGTCLCAERFLVKNQTCTPNEKTALIPIIIGSLLGVSILGTLLAYFIMSRKKEES</sequence>
<organism evidence="3 4">
    <name type="scientific">Caerostris darwini</name>
    <dbReference type="NCBI Taxonomy" id="1538125"/>
    <lineage>
        <taxon>Eukaryota</taxon>
        <taxon>Metazoa</taxon>
        <taxon>Ecdysozoa</taxon>
        <taxon>Arthropoda</taxon>
        <taxon>Chelicerata</taxon>
        <taxon>Arachnida</taxon>
        <taxon>Araneae</taxon>
        <taxon>Araneomorphae</taxon>
        <taxon>Entelegynae</taxon>
        <taxon>Araneoidea</taxon>
        <taxon>Araneidae</taxon>
        <taxon>Caerostris</taxon>
    </lineage>
</organism>
<feature type="transmembrane region" description="Helical" evidence="1">
    <location>
        <begin position="137"/>
        <end position="160"/>
    </location>
</feature>
<protein>
    <submittedName>
        <fullName evidence="3">EB domain-containing protein</fullName>
    </submittedName>
</protein>
<comment type="caution">
    <text evidence="3">The sequence shown here is derived from an EMBL/GenBank/DDBJ whole genome shotgun (WGS) entry which is preliminary data.</text>
</comment>
<evidence type="ECO:0000313" key="3">
    <source>
        <dbReference type="EMBL" id="GIY08570.1"/>
    </source>
</evidence>
<reference evidence="3 4" key="1">
    <citation type="submission" date="2021-06" db="EMBL/GenBank/DDBJ databases">
        <title>Caerostris darwini draft genome.</title>
        <authorList>
            <person name="Kono N."/>
            <person name="Arakawa K."/>
        </authorList>
    </citation>
    <scope>NUCLEOTIDE SEQUENCE [LARGE SCALE GENOMIC DNA]</scope>
</reference>
<dbReference type="EMBL" id="BPLQ01004536">
    <property type="protein sequence ID" value="GIY08570.1"/>
    <property type="molecule type" value="Genomic_DNA"/>
</dbReference>
<evidence type="ECO:0000313" key="4">
    <source>
        <dbReference type="Proteomes" id="UP001054837"/>
    </source>
</evidence>
<evidence type="ECO:0000256" key="1">
    <source>
        <dbReference type="SAM" id="Phobius"/>
    </source>
</evidence>
<name>A0AAV4QKJ0_9ARAC</name>
<gene>
    <name evidence="3" type="primary">AVEN_107422_1</name>
    <name evidence="3" type="ORF">CDAR_432901</name>
</gene>
<evidence type="ECO:0000259" key="2">
    <source>
        <dbReference type="Pfam" id="PF01683"/>
    </source>
</evidence>
<proteinExistence type="predicted"/>
<dbReference type="Proteomes" id="UP001054837">
    <property type="component" value="Unassembled WGS sequence"/>
</dbReference>
<accession>A0AAV4QKJ0</accession>
<keyword evidence="1" id="KW-1133">Transmembrane helix</keyword>
<feature type="domain" description="EB" evidence="2">
    <location>
        <begin position="86"/>
        <end position="130"/>
    </location>
</feature>
<keyword evidence="1" id="KW-0812">Transmembrane</keyword>